<dbReference type="PROSITE" id="PS00644">
    <property type="entry name" value="COMPLEX1_51K_1"/>
    <property type="match status" value="1"/>
</dbReference>
<comment type="similarity">
    <text evidence="3 16">Belongs to the complex I 51 kDa subunit family.</text>
</comment>
<dbReference type="GO" id="GO:0046872">
    <property type="term" value="F:metal ion binding"/>
    <property type="evidence" value="ECO:0007669"/>
    <property type="project" value="UniProtKB-KW"/>
</dbReference>
<dbReference type="GO" id="GO:0045333">
    <property type="term" value="P:cellular respiration"/>
    <property type="evidence" value="ECO:0007669"/>
    <property type="project" value="TreeGrafter"/>
</dbReference>
<organism evidence="18 19">
    <name type="scientific">Rhodococcus rhodnii</name>
    <dbReference type="NCBI Taxonomy" id="38312"/>
    <lineage>
        <taxon>Bacteria</taxon>
        <taxon>Bacillati</taxon>
        <taxon>Actinomycetota</taxon>
        <taxon>Actinomycetes</taxon>
        <taxon>Mycobacteriales</taxon>
        <taxon>Nocardiaceae</taxon>
        <taxon>Rhodococcus</taxon>
    </lineage>
</organism>
<comment type="cofactor">
    <cofactor evidence="2 16">
        <name>[4Fe-4S] cluster</name>
        <dbReference type="ChEBI" id="CHEBI:49883"/>
    </cofactor>
</comment>
<evidence type="ECO:0000313" key="19">
    <source>
        <dbReference type="Proteomes" id="UP000471120"/>
    </source>
</evidence>
<comment type="cofactor">
    <cofactor evidence="1 16">
        <name>FMN</name>
        <dbReference type="ChEBI" id="CHEBI:58210"/>
    </cofactor>
</comment>
<dbReference type="InterPro" id="IPR050837">
    <property type="entry name" value="ComplexI_51kDa_subunit"/>
</dbReference>
<evidence type="ECO:0000256" key="14">
    <source>
        <dbReference type="ARBA" id="ARBA00047712"/>
    </source>
</evidence>
<keyword evidence="10" id="KW-1278">Translocase</keyword>
<dbReference type="GO" id="GO:0003954">
    <property type="term" value="F:NADH dehydrogenase activity"/>
    <property type="evidence" value="ECO:0007669"/>
    <property type="project" value="TreeGrafter"/>
</dbReference>
<dbReference type="PANTHER" id="PTHR11780:SF10">
    <property type="entry name" value="NADH DEHYDROGENASE [UBIQUINONE] FLAVOPROTEIN 1, MITOCHONDRIAL"/>
    <property type="match status" value="1"/>
</dbReference>
<dbReference type="InterPro" id="IPR001949">
    <property type="entry name" value="NADH-UbQ_OxRdtase_51kDa_CS"/>
</dbReference>
<evidence type="ECO:0000256" key="8">
    <source>
        <dbReference type="ARBA" id="ARBA00022719"/>
    </source>
</evidence>
<dbReference type="Gene3D" id="3.40.50.11540">
    <property type="entry name" value="NADH-ubiquinone oxidoreductase 51kDa subunit"/>
    <property type="match status" value="1"/>
</dbReference>
<evidence type="ECO:0000256" key="16">
    <source>
        <dbReference type="RuleBase" id="RU364066"/>
    </source>
</evidence>
<protein>
    <recommendedName>
        <fullName evidence="4 16">NADH-quinone oxidoreductase subunit F</fullName>
        <ecNumber evidence="16">7.1.1.-</ecNumber>
    </recommendedName>
</protein>
<name>A0A6P2CCH8_9NOCA</name>
<dbReference type="EC" id="7.1.1.-" evidence="16"/>
<reference evidence="18 19" key="1">
    <citation type="submission" date="2018-07" db="EMBL/GenBank/DDBJ databases">
        <title>Genome sequence of Rhodococcus rhodnii ATCC 35071 from Rhodnius prolixus.</title>
        <authorList>
            <person name="Patel V."/>
            <person name="Vogel K.J."/>
        </authorList>
    </citation>
    <scope>NUCLEOTIDE SEQUENCE [LARGE SCALE GENOMIC DNA]</scope>
    <source>
        <strain evidence="18 19">ATCC 35071</strain>
    </source>
</reference>
<comment type="function">
    <text evidence="15">NDH-1 shuttles electrons from NADH, via FMN and iron-sulfur (Fe-S) centers, to quinones in the respiratory chain. The immediate electron acceptor for the enzyme in this species is believed to be menaquinone. Couples the redox reaction to proton translocation (for every two electrons transferred, four hydrogen ions are translocated across the cytoplasmic membrane), and thus conserves the redox energy in a proton gradient.</text>
</comment>
<dbReference type="Gene3D" id="6.10.250.1450">
    <property type="match status" value="1"/>
</dbReference>
<dbReference type="InterPro" id="IPR019575">
    <property type="entry name" value="Nuop51_4Fe4S-bd"/>
</dbReference>
<dbReference type="GO" id="GO:0008137">
    <property type="term" value="F:NADH dehydrogenase (ubiquinone) activity"/>
    <property type="evidence" value="ECO:0007669"/>
    <property type="project" value="InterPro"/>
</dbReference>
<dbReference type="SUPFAM" id="SSF140490">
    <property type="entry name" value="Nqo1C-terminal domain-like"/>
    <property type="match status" value="1"/>
</dbReference>
<dbReference type="NCBIfam" id="TIGR01959">
    <property type="entry name" value="nuoF_fam"/>
    <property type="match status" value="1"/>
</dbReference>
<evidence type="ECO:0000256" key="3">
    <source>
        <dbReference type="ARBA" id="ARBA00007523"/>
    </source>
</evidence>
<dbReference type="Gene3D" id="3.10.20.600">
    <property type="match status" value="1"/>
</dbReference>
<keyword evidence="8 16" id="KW-0874">Quinone</keyword>
<dbReference type="Gene3D" id="1.20.1440.230">
    <property type="entry name" value="NADH-ubiquinone oxidoreductase 51kDa subunit, iron-sulphur binding domain"/>
    <property type="match status" value="1"/>
</dbReference>
<dbReference type="FunFam" id="3.40.50.11540:FF:000001">
    <property type="entry name" value="NADH dehydrogenase [ubiquinone] flavoprotein 1, mitochondrial"/>
    <property type="match status" value="1"/>
</dbReference>
<dbReference type="EMBL" id="QRCM01000001">
    <property type="protein sequence ID" value="TXG89640.1"/>
    <property type="molecule type" value="Genomic_DNA"/>
</dbReference>
<feature type="domain" description="NADH-ubiquinone oxidoreductase 51kDa subunit iron-sulphur binding" evidence="17">
    <location>
        <begin position="326"/>
        <end position="371"/>
    </location>
</feature>
<evidence type="ECO:0000256" key="5">
    <source>
        <dbReference type="ARBA" id="ARBA00022485"/>
    </source>
</evidence>
<dbReference type="SUPFAM" id="SSF142984">
    <property type="entry name" value="Nqo1 middle domain-like"/>
    <property type="match status" value="1"/>
</dbReference>
<comment type="caution">
    <text evidence="18">The sequence shown here is derived from an EMBL/GenBank/DDBJ whole genome shotgun (WGS) entry which is preliminary data.</text>
</comment>
<dbReference type="InterPro" id="IPR011538">
    <property type="entry name" value="Nuo51_FMN-bd"/>
</dbReference>
<keyword evidence="6 16" id="KW-0285">Flavoprotein</keyword>
<evidence type="ECO:0000256" key="2">
    <source>
        <dbReference type="ARBA" id="ARBA00001966"/>
    </source>
</evidence>
<evidence type="ECO:0000256" key="11">
    <source>
        <dbReference type="ARBA" id="ARBA00023004"/>
    </source>
</evidence>
<dbReference type="GO" id="GO:0051287">
    <property type="term" value="F:NAD binding"/>
    <property type="evidence" value="ECO:0007669"/>
    <property type="project" value="UniProtKB-UniRule"/>
</dbReference>
<dbReference type="Proteomes" id="UP000471120">
    <property type="component" value="Unassembled WGS sequence"/>
</dbReference>
<dbReference type="FunFam" id="1.20.1440.230:FF:000001">
    <property type="entry name" value="Mitochondrial NADH dehydrogenase flavoprotein 1"/>
    <property type="match status" value="1"/>
</dbReference>
<proteinExistence type="inferred from homology"/>
<dbReference type="GO" id="GO:0051539">
    <property type="term" value="F:4 iron, 4 sulfur cluster binding"/>
    <property type="evidence" value="ECO:0007669"/>
    <property type="project" value="UniProtKB-UniRule"/>
</dbReference>
<accession>A0A6P2CCH8</accession>
<evidence type="ECO:0000313" key="18">
    <source>
        <dbReference type="EMBL" id="TXG89640.1"/>
    </source>
</evidence>
<dbReference type="PROSITE" id="PS00645">
    <property type="entry name" value="COMPLEX1_51K_2"/>
    <property type="match status" value="1"/>
</dbReference>
<dbReference type="RefSeq" id="WP_010839031.1">
    <property type="nucleotide sequence ID" value="NZ_QRCM01000001.1"/>
</dbReference>
<evidence type="ECO:0000256" key="6">
    <source>
        <dbReference type="ARBA" id="ARBA00022630"/>
    </source>
</evidence>
<evidence type="ECO:0000256" key="1">
    <source>
        <dbReference type="ARBA" id="ARBA00001917"/>
    </source>
</evidence>
<dbReference type="SUPFAM" id="SSF142019">
    <property type="entry name" value="Nqo1 FMN-binding domain-like"/>
    <property type="match status" value="1"/>
</dbReference>
<dbReference type="InterPro" id="IPR011537">
    <property type="entry name" value="NADH-UbQ_OxRdtase_suF"/>
</dbReference>
<keyword evidence="12 16" id="KW-0411">Iron-sulfur</keyword>
<evidence type="ECO:0000256" key="12">
    <source>
        <dbReference type="ARBA" id="ARBA00023014"/>
    </source>
</evidence>
<dbReference type="PANTHER" id="PTHR11780">
    <property type="entry name" value="NADH-UBIQUINONE OXIDOREDUCTASE FLAVOPROTEIN 1 NDUFV1"/>
    <property type="match status" value="1"/>
</dbReference>
<keyword evidence="5 16" id="KW-0004">4Fe-4S</keyword>
<sequence>MTLTPVLSRYWDEAESWSIETYRRHGGYEALHKALYRDPDEIIETVKESGLRGRGGAGFSVGTKWSFIPQNDGAPHYLVVNADESEPGTCKDMPLLLATPHALVEGAIIAAYAIRANHAFVYVRGEVASVIRRLRTAVQEAYDAGLLGRDIQGTGFDLELVVHAGAGAYICGEETALLDSLEGRRGQPRLRPPFPAVAGLYARPTVVNNVESIASVPSIVQRGAQWFRSMGTEKSPGFTLYSLSGHVQRPGQYEAPLGVTLRELLDYAGGVRAGHTLKFWTPGGSSTPILTAEHLDVPLDYEGVGAAGSMLGTKALQIFDDTTCVVRSVLRWTEFYAHESCGKCTPCREGTYWLAGLLRRLEAGDADERDIDTVLDVTDSVVGKSFCALGDGAGSPILSSLQYFRDEYLAHIELGRCPFDPALATVWGRGEAVS</sequence>
<dbReference type="GO" id="GO:0048038">
    <property type="term" value="F:quinone binding"/>
    <property type="evidence" value="ECO:0007669"/>
    <property type="project" value="UniProtKB-KW"/>
</dbReference>
<keyword evidence="9 16" id="KW-0479">Metal-binding</keyword>
<keyword evidence="11 16" id="KW-0408">Iron</keyword>
<evidence type="ECO:0000256" key="9">
    <source>
        <dbReference type="ARBA" id="ARBA00022723"/>
    </source>
</evidence>
<keyword evidence="7 16" id="KW-0288">FMN</keyword>
<evidence type="ECO:0000256" key="13">
    <source>
        <dbReference type="ARBA" id="ARBA00023027"/>
    </source>
</evidence>
<evidence type="ECO:0000256" key="10">
    <source>
        <dbReference type="ARBA" id="ARBA00022967"/>
    </source>
</evidence>
<keyword evidence="13 16" id="KW-0520">NAD</keyword>
<dbReference type="InterPro" id="IPR037225">
    <property type="entry name" value="Nuo51_FMN-bd_sf"/>
</dbReference>
<dbReference type="SMART" id="SM00928">
    <property type="entry name" value="NADH_4Fe-4S"/>
    <property type="match status" value="1"/>
</dbReference>
<dbReference type="Pfam" id="PF10531">
    <property type="entry name" value="SLBB"/>
    <property type="match status" value="1"/>
</dbReference>
<evidence type="ECO:0000256" key="4">
    <source>
        <dbReference type="ARBA" id="ARBA00019901"/>
    </source>
</evidence>
<comment type="catalytic activity">
    <reaction evidence="14 16">
        <text>a quinone + NADH + 5 H(+)(in) = a quinol + NAD(+) + 4 H(+)(out)</text>
        <dbReference type="Rhea" id="RHEA:57888"/>
        <dbReference type="ChEBI" id="CHEBI:15378"/>
        <dbReference type="ChEBI" id="CHEBI:24646"/>
        <dbReference type="ChEBI" id="CHEBI:57540"/>
        <dbReference type="ChEBI" id="CHEBI:57945"/>
        <dbReference type="ChEBI" id="CHEBI:132124"/>
    </reaction>
</comment>
<dbReference type="NCBIfam" id="NF010120">
    <property type="entry name" value="PRK13596.1"/>
    <property type="match status" value="1"/>
</dbReference>
<gene>
    <name evidence="18" type="primary">nuoF</name>
    <name evidence="18" type="ORF">DW322_04640</name>
</gene>
<dbReference type="Pfam" id="PF10589">
    <property type="entry name" value="NADH_4Fe-4S"/>
    <property type="match status" value="1"/>
</dbReference>
<evidence type="ECO:0000259" key="17">
    <source>
        <dbReference type="SMART" id="SM00928"/>
    </source>
</evidence>
<dbReference type="FunFam" id="3.10.20.600:FF:000003">
    <property type="entry name" value="NADH-quinone oxidoreductase subunit F"/>
    <property type="match status" value="1"/>
</dbReference>
<dbReference type="AlphaFoldDB" id="A0A6P2CCH8"/>
<dbReference type="InterPro" id="IPR037207">
    <property type="entry name" value="Nuop51_4Fe4S-bd_sf"/>
</dbReference>
<keyword evidence="18" id="KW-0560">Oxidoreductase</keyword>
<dbReference type="InterPro" id="IPR019554">
    <property type="entry name" value="Soluble_ligand-bd"/>
</dbReference>
<evidence type="ECO:0000256" key="15">
    <source>
        <dbReference type="ARBA" id="ARBA00058530"/>
    </source>
</evidence>
<dbReference type="GO" id="GO:0010181">
    <property type="term" value="F:FMN binding"/>
    <property type="evidence" value="ECO:0007669"/>
    <property type="project" value="InterPro"/>
</dbReference>
<evidence type="ECO:0000256" key="7">
    <source>
        <dbReference type="ARBA" id="ARBA00022643"/>
    </source>
</evidence>
<dbReference type="Pfam" id="PF01512">
    <property type="entry name" value="Complex1_51K"/>
    <property type="match status" value="1"/>
</dbReference>